<sequence length="289" mass="33322">MAQALAFPLPHPAIDSPIQQVYWSPSVYPDASHQLIYIKTATIAYYLKWPKKQVKSHIFWRLSQAWFQLDIHSNYQFSMASADIWLQLSSASSLHWVRPVAVEYYVLSRAVANEGIPTYLSDSALIRLRDHFRAMQSFSSAKFGPLVNPVCDMNGWLQRLEQGFQLTKVPSQLVQSALAQAKECPETKAVPLMLDWRWDQLAWQAGLPDTIIDLDAWVWAPETLSWVMLEYLLAGQSDEEVSRWVVDLQVNQHQLDAWRQAYRLLLFAMNWQGETNLDAWLAAPKRFKA</sequence>
<dbReference type="AlphaFoldDB" id="F6D9E1"/>
<reference evidence="1 2" key="1">
    <citation type="submission" date="2011-05" db="EMBL/GenBank/DDBJ databases">
        <title>Complete sequence of Thioalkalimicrobium cyclicum ALM1.</title>
        <authorList>
            <consortium name="US DOE Joint Genome Institute"/>
            <person name="Lucas S."/>
            <person name="Han J."/>
            <person name="Lapidus A."/>
            <person name="Cheng J.-F."/>
            <person name="Goodwin L."/>
            <person name="Pitluck S."/>
            <person name="Peters L."/>
            <person name="Mikhailova N."/>
            <person name="Davenport K."/>
            <person name="Han C."/>
            <person name="Tapia R."/>
            <person name="Land M."/>
            <person name="Hauser L."/>
            <person name="Kyrpides N."/>
            <person name="Ivanova N."/>
            <person name="Pagani I."/>
            <person name="Kappler U."/>
            <person name="Woyke T."/>
        </authorList>
    </citation>
    <scope>NUCLEOTIDE SEQUENCE [LARGE SCALE GENOMIC DNA]</scope>
    <source>
        <strain evidence="2">DSM 14477 / JCM 11371 / ALM1</strain>
    </source>
</reference>
<keyword evidence="2" id="KW-1185">Reference proteome</keyword>
<evidence type="ECO:0000313" key="1">
    <source>
        <dbReference type="EMBL" id="AEG32068.1"/>
    </source>
</evidence>
<name>F6D9E1_THICA</name>
<protein>
    <recommendedName>
        <fullName evidence="3">Aminoglycoside phosphotransferase</fullName>
    </recommendedName>
</protein>
<dbReference type="STRING" id="717773.Thicy_1304"/>
<organism evidence="1 2">
    <name type="scientific">Thiomicrospira cyclica (strain DSM 14477 / JCM 11371 / ALM1)</name>
    <name type="common">Thioalkalimicrobium cyclicum</name>
    <dbReference type="NCBI Taxonomy" id="717773"/>
    <lineage>
        <taxon>Bacteria</taxon>
        <taxon>Pseudomonadati</taxon>
        <taxon>Pseudomonadota</taxon>
        <taxon>Gammaproteobacteria</taxon>
        <taxon>Thiotrichales</taxon>
        <taxon>Piscirickettsiaceae</taxon>
        <taxon>Thiomicrospira</taxon>
    </lineage>
</organism>
<gene>
    <name evidence="1" type="ordered locus">Thicy_1304</name>
</gene>
<evidence type="ECO:0000313" key="2">
    <source>
        <dbReference type="Proteomes" id="UP000009232"/>
    </source>
</evidence>
<dbReference type="EMBL" id="CP002776">
    <property type="protein sequence ID" value="AEG32068.1"/>
    <property type="molecule type" value="Genomic_DNA"/>
</dbReference>
<dbReference type="HOGENOM" id="CLU_962905_0_0_6"/>
<accession>F6D9E1</accession>
<dbReference type="RefSeq" id="WP_013835844.1">
    <property type="nucleotide sequence ID" value="NC_015581.1"/>
</dbReference>
<dbReference type="KEGG" id="tcy:Thicy_1304"/>
<evidence type="ECO:0008006" key="3">
    <source>
        <dbReference type="Google" id="ProtNLM"/>
    </source>
</evidence>
<dbReference type="Proteomes" id="UP000009232">
    <property type="component" value="Chromosome"/>
</dbReference>
<dbReference type="eggNOG" id="COG2334">
    <property type="taxonomic scope" value="Bacteria"/>
</dbReference>
<proteinExistence type="predicted"/>